<dbReference type="GeneID" id="93924944"/>
<keyword evidence="8 11" id="KW-0472">Membrane</keyword>
<feature type="transmembrane region" description="Helical" evidence="11">
    <location>
        <begin position="31"/>
        <end position="50"/>
    </location>
</feature>
<name>A0ABM6W7R4_9STRE</name>
<dbReference type="Gene3D" id="3.40.1110.10">
    <property type="entry name" value="Calcium-transporting ATPase, cytoplasmic domain N"/>
    <property type="match status" value="1"/>
</dbReference>
<dbReference type="Proteomes" id="UP000245369">
    <property type="component" value="Chromosome"/>
</dbReference>
<evidence type="ECO:0000313" key="14">
    <source>
        <dbReference type="Proteomes" id="UP000245369"/>
    </source>
</evidence>
<dbReference type="NCBIfam" id="TIGR01525">
    <property type="entry name" value="ATPase-IB_hvy"/>
    <property type="match status" value="1"/>
</dbReference>
<dbReference type="SFLD" id="SFLDS00003">
    <property type="entry name" value="Haloacid_Dehalogenase"/>
    <property type="match status" value="1"/>
</dbReference>
<dbReference type="InterPro" id="IPR036412">
    <property type="entry name" value="HAD-like_sf"/>
</dbReference>
<feature type="transmembrane region" description="Helical" evidence="11">
    <location>
        <begin position="6"/>
        <end position="24"/>
    </location>
</feature>
<dbReference type="PRINTS" id="PR00120">
    <property type="entry name" value="HATPASE"/>
</dbReference>
<dbReference type="InterPro" id="IPR023298">
    <property type="entry name" value="ATPase_P-typ_TM_dom_sf"/>
</dbReference>
<evidence type="ECO:0000256" key="10">
    <source>
        <dbReference type="ARBA" id="ARBA00049338"/>
    </source>
</evidence>
<dbReference type="NCBIfam" id="TIGR01512">
    <property type="entry name" value="ATPase-IB2_Cd"/>
    <property type="match status" value="1"/>
</dbReference>
<dbReference type="PANTHER" id="PTHR48085">
    <property type="entry name" value="CADMIUM/ZINC-TRANSPORTING ATPASE HMA2-RELATED"/>
    <property type="match status" value="1"/>
</dbReference>
<dbReference type="InterPro" id="IPR027256">
    <property type="entry name" value="P-typ_ATPase_IB"/>
</dbReference>
<accession>A0ABM6W7R4</accession>
<dbReference type="SFLD" id="SFLDF00027">
    <property type="entry name" value="p-type_atpase"/>
    <property type="match status" value="1"/>
</dbReference>
<sequence>MSNFKKFMIVSLIGIFTLVLTFGLDQDHLAYILVAISGGLMSLSMFWGMIQTLKEGRYGVDILAITAIIATLAVGDYWASLIILVMLTGGESLEDYASRRASRELTSLLDNTPKLAHRMVGADVEVVDVDDLQIGDIVLLRPQEMVQVDGQIIEGRSDFNEASLTGESKAIEKGPGDSIMSGSLNGSDAIQFRVTALAKDSQYQQLVKLVKESQGNTAPFVRLADRYAVPFTIFAYLVGGIAWFVTKDPVRFAQVLVVASPCPLILAAPIALVAGMSQSSKEGVIVKNGTVLEKLSKVKTAAFDKTGTITQGNLQVDQVVSEGLSKEELLTYAASIEQSSSHVLAQSLVTYTQSQGIKLLPVSDIKEITAKGVQGKCQDSLFSVGKMSMITDLTEEQKTDKTSVYVAKDGHYIGHITFTDRVRPEAKATMEELKILGLNSLVMVTGDRKVIADKIAQEVGITEVHADCLPQDKINFLKEVAPDQGPVLMVGDGVNDAPALTTADVGIAMGAGGSSAASESADVVILKDDLSKVAQVIKIVKHTMSIARQSVLIGLTVCVVLMIIAATGVIPTLVGAMLQEVVDTVAILSALRAHSKAS</sequence>
<evidence type="ECO:0000256" key="4">
    <source>
        <dbReference type="ARBA" id="ARBA00022692"/>
    </source>
</evidence>
<evidence type="ECO:0000256" key="5">
    <source>
        <dbReference type="ARBA" id="ARBA00022723"/>
    </source>
</evidence>
<protein>
    <recommendedName>
        <fullName evidence="9">Cd(2+)-exporting ATPase</fullName>
        <ecNumber evidence="9">7.2.2.21</ecNumber>
    </recommendedName>
</protein>
<feature type="transmembrane region" description="Helical" evidence="11">
    <location>
        <begin position="227"/>
        <end position="246"/>
    </location>
</feature>
<dbReference type="PRINTS" id="PR00119">
    <property type="entry name" value="CATATPASE"/>
</dbReference>
<dbReference type="Gene3D" id="2.70.150.10">
    <property type="entry name" value="Calcium-transporting ATPase, cytoplasmic transduction domain A"/>
    <property type="match status" value="1"/>
</dbReference>
<dbReference type="EC" id="7.2.2.21" evidence="9"/>
<dbReference type="InterPro" id="IPR044492">
    <property type="entry name" value="P_typ_ATPase_HD_dom"/>
</dbReference>
<dbReference type="NCBIfam" id="TIGR01494">
    <property type="entry name" value="ATPase_P-type"/>
    <property type="match status" value="1"/>
</dbReference>
<organism evidence="13 14">
    <name type="scientific">Streptococcus sobrinus</name>
    <dbReference type="NCBI Taxonomy" id="1310"/>
    <lineage>
        <taxon>Bacteria</taxon>
        <taxon>Bacillati</taxon>
        <taxon>Bacillota</taxon>
        <taxon>Bacilli</taxon>
        <taxon>Lactobacillales</taxon>
        <taxon>Streptococcaceae</taxon>
        <taxon>Streptococcus</taxon>
    </lineage>
</organism>
<feature type="domain" description="P-type ATPase A" evidence="12">
    <location>
        <begin position="112"/>
        <end position="211"/>
    </location>
</feature>
<dbReference type="EMBL" id="CP029490">
    <property type="protein sequence ID" value="AWN21722.1"/>
    <property type="molecule type" value="Genomic_DNA"/>
</dbReference>
<reference evidence="13 14" key="1">
    <citation type="submission" date="2018-05" db="EMBL/GenBank/DDBJ databases">
        <title>Complete genome sequences of Streptococcus sobrinus.</title>
        <authorList>
            <person name="Sales M."/>
            <person name="Jensen P.A."/>
        </authorList>
    </citation>
    <scope>NUCLEOTIDE SEQUENCE [LARGE SCALE GENOMIC DNA]</scope>
    <source>
        <strain evidence="13 14">SL1</strain>
    </source>
</reference>
<dbReference type="InterPro" id="IPR023299">
    <property type="entry name" value="ATPase_P-typ_cyto_dom_N"/>
</dbReference>
<dbReference type="InterPro" id="IPR023214">
    <property type="entry name" value="HAD_sf"/>
</dbReference>
<evidence type="ECO:0000256" key="3">
    <source>
        <dbReference type="ARBA" id="ARBA00022539"/>
    </source>
</evidence>
<dbReference type="RefSeq" id="WP_002959859.1">
    <property type="nucleotide sequence ID" value="NZ_CP029490.1"/>
</dbReference>
<dbReference type="PROSITE" id="PS00154">
    <property type="entry name" value="ATPASE_E1_E2"/>
    <property type="match status" value="1"/>
</dbReference>
<comment type="subcellular location">
    <subcellularLocation>
        <location evidence="11">Cell membrane</location>
    </subcellularLocation>
    <subcellularLocation>
        <location evidence="1">Membrane</location>
        <topology evidence="1">Multi-pass membrane protein</topology>
    </subcellularLocation>
</comment>
<dbReference type="SUPFAM" id="SSF81653">
    <property type="entry name" value="Calcium ATPase, transduction domain A"/>
    <property type="match status" value="1"/>
</dbReference>
<evidence type="ECO:0000256" key="7">
    <source>
        <dbReference type="ARBA" id="ARBA00022989"/>
    </source>
</evidence>
<keyword evidence="5 11" id="KW-0479">Metal-binding</keyword>
<dbReference type="InterPro" id="IPR059000">
    <property type="entry name" value="ATPase_P-type_domA"/>
</dbReference>
<keyword evidence="11" id="KW-0067">ATP-binding</keyword>
<feature type="transmembrane region" description="Helical" evidence="11">
    <location>
        <begin position="551"/>
        <end position="574"/>
    </location>
</feature>
<evidence type="ECO:0000256" key="9">
    <source>
        <dbReference type="ARBA" id="ARBA00039103"/>
    </source>
</evidence>
<keyword evidence="11" id="KW-1003">Cell membrane</keyword>
<evidence type="ECO:0000256" key="11">
    <source>
        <dbReference type="RuleBase" id="RU362081"/>
    </source>
</evidence>
<keyword evidence="3" id="KW-0104">Cadmium</keyword>
<keyword evidence="7 11" id="KW-1133">Transmembrane helix</keyword>
<evidence type="ECO:0000256" key="6">
    <source>
        <dbReference type="ARBA" id="ARBA00022967"/>
    </source>
</evidence>
<dbReference type="CDD" id="cd07544">
    <property type="entry name" value="P-type_ATPase_HM"/>
    <property type="match status" value="1"/>
</dbReference>
<evidence type="ECO:0000259" key="12">
    <source>
        <dbReference type="Pfam" id="PF00122"/>
    </source>
</evidence>
<gene>
    <name evidence="13" type="primary">cadA</name>
    <name evidence="13" type="ORF">DK182_10560</name>
</gene>
<keyword evidence="4 11" id="KW-0812">Transmembrane</keyword>
<evidence type="ECO:0000313" key="13">
    <source>
        <dbReference type="EMBL" id="AWN21722.1"/>
    </source>
</evidence>
<dbReference type="PANTHER" id="PTHR48085:SF5">
    <property type="entry name" value="CADMIUM_ZINC-TRANSPORTING ATPASE HMA4-RELATED"/>
    <property type="match status" value="1"/>
</dbReference>
<comment type="similarity">
    <text evidence="2 11">Belongs to the cation transport ATPase (P-type) (TC 3.A.3) family. Type IB subfamily.</text>
</comment>
<dbReference type="InterPro" id="IPR008250">
    <property type="entry name" value="ATPase_P-typ_transduc_dom_A_sf"/>
</dbReference>
<proteinExistence type="inferred from homology"/>
<keyword evidence="6" id="KW-1278">Translocase</keyword>
<comment type="catalytic activity">
    <reaction evidence="10">
        <text>Cd(2+)(in) + ATP + H2O = Cd(2+)(out) + ADP + phosphate + H(+)</text>
        <dbReference type="Rhea" id="RHEA:12132"/>
        <dbReference type="ChEBI" id="CHEBI:15377"/>
        <dbReference type="ChEBI" id="CHEBI:15378"/>
        <dbReference type="ChEBI" id="CHEBI:30616"/>
        <dbReference type="ChEBI" id="CHEBI:43474"/>
        <dbReference type="ChEBI" id="CHEBI:48775"/>
        <dbReference type="ChEBI" id="CHEBI:456216"/>
        <dbReference type="EC" id="7.2.2.21"/>
    </reaction>
</comment>
<feature type="transmembrane region" description="Helical" evidence="11">
    <location>
        <begin position="62"/>
        <end position="90"/>
    </location>
</feature>
<dbReference type="Gene3D" id="3.40.50.1000">
    <property type="entry name" value="HAD superfamily/HAD-like"/>
    <property type="match status" value="1"/>
</dbReference>
<keyword evidence="14" id="KW-1185">Reference proteome</keyword>
<dbReference type="SUPFAM" id="SSF56784">
    <property type="entry name" value="HAD-like"/>
    <property type="match status" value="1"/>
</dbReference>
<dbReference type="Pfam" id="PF00702">
    <property type="entry name" value="Hydrolase"/>
    <property type="match status" value="1"/>
</dbReference>
<dbReference type="Pfam" id="PF00122">
    <property type="entry name" value="E1-E2_ATPase"/>
    <property type="match status" value="1"/>
</dbReference>
<evidence type="ECO:0000256" key="1">
    <source>
        <dbReference type="ARBA" id="ARBA00004141"/>
    </source>
</evidence>
<keyword evidence="11" id="KW-0547">Nucleotide-binding</keyword>
<evidence type="ECO:0000256" key="2">
    <source>
        <dbReference type="ARBA" id="ARBA00006024"/>
    </source>
</evidence>
<dbReference type="SUPFAM" id="SSF81665">
    <property type="entry name" value="Calcium ATPase, transmembrane domain M"/>
    <property type="match status" value="1"/>
</dbReference>
<dbReference type="SFLD" id="SFLDG00002">
    <property type="entry name" value="C1.7:_P-type_atpase_like"/>
    <property type="match status" value="1"/>
</dbReference>
<evidence type="ECO:0000256" key="8">
    <source>
        <dbReference type="ARBA" id="ARBA00023136"/>
    </source>
</evidence>
<dbReference type="InterPro" id="IPR001757">
    <property type="entry name" value="P_typ_ATPase"/>
</dbReference>
<dbReference type="InterPro" id="IPR051014">
    <property type="entry name" value="Cation_Transport_ATPase_IB"/>
</dbReference>
<dbReference type="InterPro" id="IPR018303">
    <property type="entry name" value="ATPase_P-typ_P_site"/>
</dbReference>